<organism evidence="2 3">
    <name type="scientific">Ranatra chinensis</name>
    <dbReference type="NCBI Taxonomy" id="642074"/>
    <lineage>
        <taxon>Eukaryota</taxon>
        <taxon>Metazoa</taxon>
        <taxon>Ecdysozoa</taxon>
        <taxon>Arthropoda</taxon>
        <taxon>Hexapoda</taxon>
        <taxon>Insecta</taxon>
        <taxon>Pterygota</taxon>
        <taxon>Neoptera</taxon>
        <taxon>Paraneoptera</taxon>
        <taxon>Hemiptera</taxon>
        <taxon>Heteroptera</taxon>
        <taxon>Panheteroptera</taxon>
        <taxon>Nepomorpha</taxon>
        <taxon>Nepidae</taxon>
        <taxon>Ranatrinae</taxon>
        <taxon>Ranatra</taxon>
    </lineage>
</organism>
<evidence type="ECO:0000313" key="3">
    <source>
        <dbReference type="Proteomes" id="UP001558652"/>
    </source>
</evidence>
<dbReference type="PANTHER" id="PTHR46953">
    <property type="entry name" value="G-PROTEIN COUPLED RECEPTOR MTH-LIKE 1-RELATED"/>
    <property type="match status" value="1"/>
</dbReference>
<evidence type="ECO:0000313" key="2">
    <source>
        <dbReference type="EMBL" id="KAL1114795.1"/>
    </source>
</evidence>
<feature type="transmembrane region" description="Helical" evidence="1">
    <location>
        <begin position="208"/>
        <end position="231"/>
    </location>
</feature>
<dbReference type="PANTHER" id="PTHR46953:SF2">
    <property type="entry name" value="G-PROTEIN COUPLED RECEPTOR MTH-LIKE 5-RELATED"/>
    <property type="match status" value="1"/>
</dbReference>
<feature type="transmembrane region" description="Helical" evidence="1">
    <location>
        <begin position="104"/>
        <end position="122"/>
    </location>
</feature>
<dbReference type="Gene3D" id="1.20.1070.10">
    <property type="entry name" value="Rhodopsin 7-helix transmembrane proteins"/>
    <property type="match status" value="1"/>
</dbReference>
<evidence type="ECO:0000256" key="1">
    <source>
        <dbReference type="SAM" id="Phobius"/>
    </source>
</evidence>
<keyword evidence="1" id="KW-0812">Transmembrane</keyword>
<sequence>MHIGVPGCGPRQHWSVYHDRWDRLLLLPDGRLRHYTISDSGHADEEDLSENHHFHDYKPGFYCLDKKLETDTNEITQFAIVCAPKISSGWKDTDFILRKIVDPVFHAIAIICYTAVAIIHFVLPQLRDLVGNIITTISICMVVMQSADLVRIFTELSSPLGFLIADIIMFISLLGAFFWLNSLGFYIWKTFRSRNVFLRITDGKKYCYYSYFVWSSTVAMSVLAIFSHFMLDTPNSNSIHKLQPNMVQGTAFGWLGIAVFFCPIAFTVFGNIYYYVATLNILSQMSTYGRIHHKLKLCFENFLKLSIVMTIGWLFLLFSWLPYKGIYYVYIVMNLLEAILVLYVSVLCQLKVRFLLKKACCYENCFCSLFRPDQTTDGPEWGEEMMAMNR</sequence>
<dbReference type="AlphaFoldDB" id="A0ABD0XW12"/>
<feature type="transmembrane region" description="Helical" evidence="1">
    <location>
        <begin position="297"/>
        <end position="321"/>
    </location>
</feature>
<dbReference type="Proteomes" id="UP001558652">
    <property type="component" value="Unassembled WGS sequence"/>
</dbReference>
<comment type="caution">
    <text evidence="2">The sequence shown here is derived from an EMBL/GenBank/DDBJ whole genome shotgun (WGS) entry which is preliminary data.</text>
</comment>
<dbReference type="EMBL" id="JBFDAA010000021">
    <property type="protein sequence ID" value="KAL1114795.1"/>
    <property type="molecule type" value="Genomic_DNA"/>
</dbReference>
<evidence type="ECO:0008006" key="4">
    <source>
        <dbReference type="Google" id="ProtNLM"/>
    </source>
</evidence>
<feature type="transmembrane region" description="Helical" evidence="1">
    <location>
        <begin position="129"/>
        <end position="147"/>
    </location>
</feature>
<keyword evidence="3" id="KW-1185">Reference proteome</keyword>
<keyword evidence="1" id="KW-1133">Transmembrane helix</keyword>
<feature type="transmembrane region" description="Helical" evidence="1">
    <location>
        <begin position="167"/>
        <end position="188"/>
    </location>
</feature>
<gene>
    <name evidence="2" type="ORF">AAG570_007619</name>
</gene>
<proteinExistence type="predicted"/>
<protein>
    <recommendedName>
        <fullName evidence="4">G-protein coupled receptor Mth-like 5</fullName>
    </recommendedName>
</protein>
<dbReference type="InterPro" id="IPR052808">
    <property type="entry name" value="GPCR_Mth-like"/>
</dbReference>
<reference evidence="2 3" key="1">
    <citation type="submission" date="2024-07" db="EMBL/GenBank/DDBJ databases">
        <title>Chromosome-level genome assembly of the water stick insect Ranatra chinensis (Heteroptera: Nepidae).</title>
        <authorList>
            <person name="Liu X."/>
        </authorList>
    </citation>
    <scope>NUCLEOTIDE SEQUENCE [LARGE SCALE GENOMIC DNA]</scope>
    <source>
        <strain evidence="2">Cailab_2021Rc</strain>
        <tissue evidence="2">Muscle</tissue>
    </source>
</reference>
<keyword evidence="1" id="KW-0472">Membrane</keyword>
<name>A0ABD0XW12_9HEMI</name>
<accession>A0ABD0XW12</accession>
<feature type="transmembrane region" description="Helical" evidence="1">
    <location>
        <begin position="251"/>
        <end position="276"/>
    </location>
</feature>
<feature type="transmembrane region" description="Helical" evidence="1">
    <location>
        <begin position="327"/>
        <end position="348"/>
    </location>
</feature>